<dbReference type="EMBL" id="CAXLJM020000046">
    <property type="protein sequence ID" value="CAL8111318.1"/>
    <property type="molecule type" value="Genomic_DNA"/>
</dbReference>
<evidence type="ECO:0000256" key="3">
    <source>
        <dbReference type="ARBA" id="ARBA00022824"/>
    </source>
</evidence>
<accession>A0ABP1QTN1</accession>
<sequence>MDFEEPKLPEAPCFKPPSPVTSSVKEDSPKLSEVPSFKPPAPEIKSDQAVPDDDDPFHGVVDDLISVGPEVTKSNGNTDNAAYSKNMDLEDLVLPETPCFKPPSPDVISVPGALITNTDDLINVATNIVAPSKTDSPSKDIASKYEDEMDFGAQKLPESPCFKPPSPVVANVLSEAPKLPESPCFKPPSPDMMSVKSIPQEPPTVDDLFSLEPASTKIESDISVDHGQRSPAVKEKYEPEIIGKQDDDYTRRETKTFDTNADLIGSGFSDGTDKKSPIEFGGGDLPPSHLIQDEDEIPPPIPKHSWEIEKDIPPPVPPHSITSDYSSVGFHSSHASSDFPIHATYDDKIDDEFDEDSLSKPLSHKLSDSLEVLKESPQKDHPMLDESLMDLDDLPSSSKNSVKSISPNDSKNVLGDFSGADADVSAPVTSLPSEMTESGLFSQQPPKELDSDSLDIDEKMDFKQVQEVEYTKPVASIPPFSAKIESMLGDAPLPSTMTSSMIMNTSLDEMQAPKFYESEDSSSKTDAPADEMEKAQAEPDRNLELQEFEEAIPESMEESGTPASDSGSSKIEVLEIKPTVKAEPEPVTKYIEETFSETYQEAPVAAEPKQKIELDTEAFELSEEMQLLLNTLKPSAWFDPSKLHPTVGELVYWRDPKKSGVVFGSIFVVLLALTLLSLISVVAYTSLAVLSGTFAFRVYKSVLQAVQKTQDGHPFKQYLDLDVAIPSEKAQELSNAIITYFNTAVVQLRRLFLVEDLVDSAKFGVVLYLLTYIGGWFNGLTLLILGFVALFSLPKVYETNKTVIDQYIELINSKISEVNAKVTAAVPFLKKEKAQ</sequence>
<feature type="region of interest" description="Disordered" evidence="7">
    <location>
        <begin position="1"/>
        <end position="62"/>
    </location>
</feature>
<dbReference type="InterPro" id="IPR046964">
    <property type="entry name" value="RTN1-4"/>
</dbReference>
<gene>
    <name evidence="9" type="ORF">ODALV1_LOCUS14927</name>
</gene>
<feature type="compositionally biased region" description="Polar residues" evidence="7">
    <location>
        <begin position="427"/>
        <end position="445"/>
    </location>
</feature>
<feature type="compositionally biased region" description="Basic and acidic residues" evidence="7">
    <location>
        <begin position="218"/>
        <end position="256"/>
    </location>
</feature>
<dbReference type="Gene3D" id="1.20.5.2480">
    <property type="match status" value="1"/>
</dbReference>
<name>A0ABP1QTN1_9HEXA</name>
<keyword evidence="10" id="KW-1185">Reference proteome</keyword>
<feature type="region of interest" description="Disordered" evidence="7">
    <location>
        <begin position="181"/>
        <end position="341"/>
    </location>
</feature>
<evidence type="ECO:0000313" key="9">
    <source>
        <dbReference type="EMBL" id="CAL8111318.1"/>
    </source>
</evidence>
<dbReference type="PANTHER" id="PTHR45799:SF2">
    <property type="entry name" value="RETICULON-LIKE PROTEIN"/>
    <property type="match status" value="1"/>
</dbReference>
<feature type="compositionally biased region" description="Low complexity" evidence="7">
    <location>
        <begin position="326"/>
        <end position="337"/>
    </location>
</feature>
<feature type="compositionally biased region" description="Low complexity" evidence="7">
    <location>
        <begin position="394"/>
        <end position="408"/>
    </location>
</feature>
<protein>
    <recommendedName>
        <fullName evidence="6">Reticulon-like protein</fullName>
    </recommendedName>
</protein>
<feature type="transmembrane region" description="Helical" evidence="6">
    <location>
        <begin position="661"/>
        <end position="684"/>
    </location>
</feature>
<evidence type="ECO:0000256" key="2">
    <source>
        <dbReference type="ARBA" id="ARBA00022692"/>
    </source>
</evidence>
<comment type="caution">
    <text evidence="9">The sequence shown here is derived from an EMBL/GenBank/DDBJ whole genome shotgun (WGS) entry which is preliminary data.</text>
</comment>
<reference evidence="9 10" key="1">
    <citation type="submission" date="2024-08" db="EMBL/GenBank/DDBJ databases">
        <authorList>
            <person name="Cucini C."/>
            <person name="Frati F."/>
        </authorList>
    </citation>
    <scope>NUCLEOTIDE SEQUENCE [LARGE SCALE GENOMIC DNA]</scope>
</reference>
<dbReference type="PROSITE" id="PS50845">
    <property type="entry name" value="RETICULON"/>
    <property type="match status" value="1"/>
</dbReference>
<dbReference type="PANTHER" id="PTHR45799">
    <property type="entry name" value="RETICULON-LIKE PROTEIN"/>
    <property type="match status" value="1"/>
</dbReference>
<evidence type="ECO:0000256" key="7">
    <source>
        <dbReference type="SAM" id="MobiDB-lite"/>
    </source>
</evidence>
<keyword evidence="3 6" id="KW-0256">Endoplasmic reticulum</keyword>
<feature type="region of interest" description="Disordered" evidence="7">
    <location>
        <begin position="353"/>
        <end position="453"/>
    </location>
</feature>
<feature type="region of interest" description="Disordered" evidence="7">
    <location>
        <begin position="493"/>
        <end position="543"/>
    </location>
</feature>
<feature type="domain" description="Reticulon" evidence="8">
    <location>
        <begin position="647"/>
        <end position="835"/>
    </location>
</feature>
<evidence type="ECO:0000256" key="4">
    <source>
        <dbReference type="ARBA" id="ARBA00022989"/>
    </source>
</evidence>
<dbReference type="InterPro" id="IPR003388">
    <property type="entry name" value="Reticulon"/>
</dbReference>
<comment type="subcellular location">
    <subcellularLocation>
        <location evidence="1 6">Endoplasmic reticulum membrane</location>
        <topology evidence="1 6">Multi-pass membrane protein</topology>
    </subcellularLocation>
</comment>
<evidence type="ECO:0000256" key="6">
    <source>
        <dbReference type="RuleBase" id="RU363132"/>
    </source>
</evidence>
<proteinExistence type="predicted"/>
<keyword evidence="2 6" id="KW-0812">Transmembrane</keyword>
<evidence type="ECO:0000259" key="8">
    <source>
        <dbReference type="PROSITE" id="PS50845"/>
    </source>
</evidence>
<evidence type="ECO:0000313" key="10">
    <source>
        <dbReference type="Proteomes" id="UP001642540"/>
    </source>
</evidence>
<evidence type="ECO:0000256" key="5">
    <source>
        <dbReference type="ARBA" id="ARBA00023136"/>
    </source>
</evidence>
<evidence type="ECO:0000256" key="1">
    <source>
        <dbReference type="ARBA" id="ARBA00004477"/>
    </source>
</evidence>
<organism evidence="9 10">
    <name type="scientific">Orchesella dallaii</name>
    <dbReference type="NCBI Taxonomy" id="48710"/>
    <lineage>
        <taxon>Eukaryota</taxon>
        <taxon>Metazoa</taxon>
        <taxon>Ecdysozoa</taxon>
        <taxon>Arthropoda</taxon>
        <taxon>Hexapoda</taxon>
        <taxon>Collembola</taxon>
        <taxon>Entomobryomorpha</taxon>
        <taxon>Entomobryoidea</taxon>
        <taxon>Orchesellidae</taxon>
        <taxon>Orchesellinae</taxon>
        <taxon>Orchesella</taxon>
    </lineage>
</organism>
<feature type="compositionally biased region" description="Basic and acidic residues" evidence="7">
    <location>
        <begin position="365"/>
        <end position="384"/>
    </location>
</feature>
<feature type="compositionally biased region" description="Basic and acidic residues" evidence="7">
    <location>
        <begin position="531"/>
        <end position="543"/>
    </location>
</feature>
<keyword evidence="5 6" id="KW-0472">Membrane</keyword>
<feature type="transmembrane region" description="Helical" evidence="6">
    <location>
        <begin position="765"/>
        <end position="791"/>
    </location>
</feature>
<keyword evidence="4 6" id="KW-1133">Transmembrane helix</keyword>
<dbReference type="Pfam" id="PF02453">
    <property type="entry name" value="Reticulon"/>
    <property type="match status" value="1"/>
</dbReference>
<feature type="compositionally biased region" description="Low complexity" evidence="7">
    <location>
        <begin position="495"/>
        <end position="506"/>
    </location>
</feature>
<dbReference type="Proteomes" id="UP001642540">
    <property type="component" value="Unassembled WGS sequence"/>
</dbReference>